<gene>
    <name evidence="2" type="ORF">A1O5_03810</name>
</gene>
<proteinExistence type="predicted"/>
<comment type="caution">
    <text evidence="2">The sequence shown here is derived from an EMBL/GenBank/DDBJ whole genome shotgun (WGS) entry which is preliminary data.</text>
</comment>
<name>W9XQQ4_9EURO</name>
<dbReference type="Pfam" id="PF06985">
    <property type="entry name" value="HET"/>
    <property type="match status" value="1"/>
</dbReference>
<accession>W9XQQ4</accession>
<dbReference type="RefSeq" id="XP_007742611.1">
    <property type="nucleotide sequence ID" value="XM_007744421.1"/>
</dbReference>
<dbReference type="HOGENOM" id="CLU_1409180_0_0_1"/>
<keyword evidence="3" id="KW-1185">Reference proteome</keyword>
<dbReference type="OrthoDB" id="4146092at2759"/>
<sequence length="200" mass="23234">MMMGRIFSGAEKVLIWLGDEQEQICLAFELLEDIACEMLRLNTQKMWQVLQRGFTTPDHPEWVALRHLLGSSWFSRLWVFREVMLARRATLRCGFYTMDWRKLHLLMNSVINHSDVRRLIAGQEPHSWKPGETKIPALWFGHPLSDRNLLSLMKVCQESQATEPNDKIYGLVGLTDDVDTNQLPRDYGLHFGEAYASVTR</sequence>
<evidence type="ECO:0000259" key="1">
    <source>
        <dbReference type="Pfam" id="PF06985"/>
    </source>
</evidence>
<dbReference type="EMBL" id="AMGX01000005">
    <property type="protein sequence ID" value="EXJ72664.1"/>
    <property type="molecule type" value="Genomic_DNA"/>
</dbReference>
<dbReference type="PANTHER" id="PTHR24148:SF73">
    <property type="entry name" value="HET DOMAIN PROTEIN (AFU_ORTHOLOGUE AFUA_8G01020)"/>
    <property type="match status" value="1"/>
</dbReference>
<feature type="domain" description="Heterokaryon incompatibility" evidence="1">
    <location>
        <begin position="2"/>
        <end position="82"/>
    </location>
</feature>
<dbReference type="AlphaFoldDB" id="W9XQQ4"/>
<reference evidence="2 3" key="1">
    <citation type="submission" date="2013-03" db="EMBL/GenBank/DDBJ databases">
        <title>The Genome Sequence of Cladophialophora psammophila CBS 110553.</title>
        <authorList>
            <consortium name="The Broad Institute Genomics Platform"/>
            <person name="Cuomo C."/>
            <person name="de Hoog S."/>
            <person name="Gorbushina A."/>
            <person name="Walker B."/>
            <person name="Young S.K."/>
            <person name="Zeng Q."/>
            <person name="Gargeya S."/>
            <person name="Fitzgerald M."/>
            <person name="Haas B."/>
            <person name="Abouelleil A."/>
            <person name="Allen A.W."/>
            <person name="Alvarado L."/>
            <person name="Arachchi H.M."/>
            <person name="Berlin A.M."/>
            <person name="Chapman S.B."/>
            <person name="Gainer-Dewar J."/>
            <person name="Goldberg J."/>
            <person name="Griggs A."/>
            <person name="Gujja S."/>
            <person name="Hansen M."/>
            <person name="Howarth C."/>
            <person name="Imamovic A."/>
            <person name="Ireland A."/>
            <person name="Larimer J."/>
            <person name="McCowan C."/>
            <person name="Murphy C."/>
            <person name="Pearson M."/>
            <person name="Poon T.W."/>
            <person name="Priest M."/>
            <person name="Roberts A."/>
            <person name="Saif S."/>
            <person name="Shea T."/>
            <person name="Sisk P."/>
            <person name="Sykes S."/>
            <person name="Wortman J."/>
            <person name="Nusbaum C."/>
            <person name="Birren B."/>
        </authorList>
    </citation>
    <scope>NUCLEOTIDE SEQUENCE [LARGE SCALE GENOMIC DNA]</scope>
    <source>
        <strain evidence="2 3">CBS 110553</strain>
    </source>
</reference>
<dbReference type="Proteomes" id="UP000019471">
    <property type="component" value="Unassembled WGS sequence"/>
</dbReference>
<dbReference type="GeneID" id="19188538"/>
<protein>
    <recommendedName>
        <fullName evidence="1">Heterokaryon incompatibility domain-containing protein</fullName>
    </recommendedName>
</protein>
<dbReference type="InterPro" id="IPR010730">
    <property type="entry name" value="HET"/>
</dbReference>
<dbReference type="InterPro" id="IPR052895">
    <property type="entry name" value="HetReg/Transcr_Mod"/>
</dbReference>
<evidence type="ECO:0000313" key="2">
    <source>
        <dbReference type="EMBL" id="EXJ72664.1"/>
    </source>
</evidence>
<evidence type="ECO:0000313" key="3">
    <source>
        <dbReference type="Proteomes" id="UP000019471"/>
    </source>
</evidence>
<dbReference type="PANTHER" id="PTHR24148">
    <property type="entry name" value="ANKYRIN REPEAT DOMAIN-CONTAINING PROTEIN 39 HOMOLOG-RELATED"/>
    <property type="match status" value="1"/>
</dbReference>
<organism evidence="2 3">
    <name type="scientific">Cladophialophora psammophila CBS 110553</name>
    <dbReference type="NCBI Taxonomy" id="1182543"/>
    <lineage>
        <taxon>Eukaryota</taxon>
        <taxon>Fungi</taxon>
        <taxon>Dikarya</taxon>
        <taxon>Ascomycota</taxon>
        <taxon>Pezizomycotina</taxon>
        <taxon>Eurotiomycetes</taxon>
        <taxon>Chaetothyriomycetidae</taxon>
        <taxon>Chaetothyriales</taxon>
        <taxon>Herpotrichiellaceae</taxon>
        <taxon>Cladophialophora</taxon>
    </lineage>
</organism>
<dbReference type="STRING" id="1182543.W9XQQ4"/>